<name>A0ABV0UYV8_9TELE</name>
<evidence type="ECO:0000313" key="2">
    <source>
        <dbReference type="Proteomes" id="UP001482620"/>
    </source>
</evidence>
<reference evidence="1 2" key="1">
    <citation type="submission" date="2021-06" db="EMBL/GenBank/DDBJ databases">
        <authorList>
            <person name="Palmer J.M."/>
        </authorList>
    </citation>
    <scope>NUCLEOTIDE SEQUENCE [LARGE SCALE GENOMIC DNA]</scope>
    <source>
        <strain evidence="2">if_2019</strain>
        <tissue evidence="1">Muscle</tissue>
    </source>
</reference>
<sequence length="89" mass="9310">MGEFCAVWVGVWGEGGLPGVSVWVWGEGGIMGGSTSPVDFERETFCDDLSFSANWPIVSAGAVGGSVIVIVDTPWSLLKVEAAGKLFTE</sequence>
<proteinExistence type="predicted"/>
<evidence type="ECO:0000313" key="1">
    <source>
        <dbReference type="EMBL" id="MEQ2250353.1"/>
    </source>
</evidence>
<organism evidence="1 2">
    <name type="scientific">Ilyodon furcidens</name>
    <name type="common">goldbreast splitfin</name>
    <dbReference type="NCBI Taxonomy" id="33524"/>
    <lineage>
        <taxon>Eukaryota</taxon>
        <taxon>Metazoa</taxon>
        <taxon>Chordata</taxon>
        <taxon>Craniata</taxon>
        <taxon>Vertebrata</taxon>
        <taxon>Euteleostomi</taxon>
        <taxon>Actinopterygii</taxon>
        <taxon>Neopterygii</taxon>
        <taxon>Teleostei</taxon>
        <taxon>Neoteleostei</taxon>
        <taxon>Acanthomorphata</taxon>
        <taxon>Ovalentaria</taxon>
        <taxon>Atherinomorphae</taxon>
        <taxon>Cyprinodontiformes</taxon>
        <taxon>Goodeidae</taxon>
        <taxon>Ilyodon</taxon>
    </lineage>
</organism>
<dbReference type="EMBL" id="JAHRIQ010092350">
    <property type="protein sequence ID" value="MEQ2250353.1"/>
    <property type="molecule type" value="Genomic_DNA"/>
</dbReference>
<accession>A0ABV0UYV8</accession>
<comment type="caution">
    <text evidence="1">The sequence shown here is derived from an EMBL/GenBank/DDBJ whole genome shotgun (WGS) entry which is preliminary data.</text>
</comment>
<protein>
    <submittedName>
        <fullName evidence="1">Uncharacterized protein</fullName>
    </submittedName>
</protein>
<gene>
    <name evidence="1" type="ORF">ILYODFUR_039158</name>
</gene>
<keyword evidence="2" id="KW-1185">Reference proteome</keyword>
<dbReference type="Proteomes" id="UP001482620">
    <property type="component" value="Unassembled WGS sequence"/>
</dbReference>